<dbReference type="Gene3D" id="4.10.280.10">
    <property type="entry name" value="Helix-loop-helix DNA-binding domain"/>
    <property type="match status" value="1"/>
</dbReference>
<dbReference type="GO" id="GO:0048513">
    <property type="term" value="P:animal organ development"/>
    <property type="evidence" value="ECO:0007669"/>
    <property type="project" value="UniProtKB-ARBA"/>
</dbReference>
<dbReference type="CDD" id="cd19732">
    <property type="entry name" value="bHLH-PAS_NPAS3_PASD6"/>
    <property type="match status" value="1"/>
</dbReference>
<evidence type="ECO:0000259" key="9">
    <source>
        <dbReference type="PROSITE" id="PS50888"/>
    </source>
</evidence>
<evidence type="ECO:0000256" key="1">
    <source>
        <dbReference type="ARBA" id="ARBA00004123"/>
    </source>
</evidence>
<evidence type="ECO:0000256" key="3">
    <source>
        <dbReference type="ARBA" id="ARBA00023015"/>
    </source>
</evidence>
<keyword evidence="2" id="KW-0677">Repeat</keyword>
<evidence type="ECO:0000313" key="11">
    <source>
        <dbReference type="Proteomes" id="UP001501920"/>
    </source>
</evidence>
<feature type="compositionally biased region" description="Low complexity" evidence="7">
    <location>
        <begin position="227"/>
        <end position="238"/>
    </location>
</feature>
<keyword evidence="5" id="KW-0804">Transcription</keyword>
<organism evidence="10 11">
    <name type="scientific">Pygocentrus nattereri</name>
    <name type="common">Red-bellied piranha</name>
    <dbReference type="NCBI Taxonomy" id="42514"/>
    <lineage>
        <taxon>Eukaryota</taxon>
        <taxon>Metazoa</taxon>
        <taxon>Chordata</taxon>
        <taxon>Craniata</taxon>
        <taxon>Vertebrata</taxon>
        <taxon>Euteleostomi</taxon>
        <taxon>Actinopterygii</taxon>
        <taxon>Neopterygii</taxon>
        <taxon>Teleostei</taxon>
        <taxon>Ostariophysi</taxon>
        <taxon>Characiformes</taxon>
        <taxon>Characoidei</taxon>
        <taxon>Pygocentrus</taxon>
    </lineage>
</organism>
<dbReference type="GO" id="GO:0005634">
    <property type="term" value="C:nucleus"/>
    <property type="evidence" value="ECO:0007669"/>
    <property type="project" value="UniProtKB-SubCell"/>
</dbReference>
<evidence type="ECO:0000256" key="5">
    <source>
        <dbReference type="ARBA" id="ARBA00023163"/>
    </source>
</evidence>
<dbReference type="SUPFAM" id="SSF55785">
    <property type="entry name" value="PYP-like sensor domain (PAS domain)"/>
    <property type="match status" value="1"/>
</dbReference>
<protein>
    <recommendedName>
        <fullName evidence="12">Neuronal PAS domain protein 3</fullName>
    </recommendedName>
</protein>
<keyword evidence="6" id="KW-0539">Nucleus</keyword>
<dbReference type="Pfam" id="PF00989">
    <property type="entry name" value="PAS"/>
    <property type="match status" value="1"/>
</dbReference>
<feature type="region of interest" description="Disordered" evidence="7">
    <location>
        <begin position="212"/>
        <end position="250"/>
    </location>
</feature>
<comment type="subcellular location">
    <subcellularLocation>
        <location evidence="1">Nucleus</location>
    </subcellularLocation>
</comment>
<gene>
    <name evidence="10" type="primary">NPAS3</name>
</gene>
<dbReference type="InterPro" id="IPR036638">
    <property type="entry name" value="HLH_DNA-bd_sf"/>
</dbReference>
<evidence type="ECO:0000259" key="8">
    <source>
        <dbReference type="PROSITE" id="PS50112"/>
    </source>
</evidence>
<keyword evidence="3" id="KW-0805">Transcription regulation</keyword>
<dbReference type="Gene3D" id="3.30.450.20">
    <property type="entry name" value="PAS domain"/>
    <property type="match status" value="1"/>
</dbReference>
<dbReference type="FunFam" id="3.30.450.20:FF:000025">
    <property type="entry name" value="Neuronal PAS domain protein 3 isoform 1"/>
    <property type="match status" value="1"/>
</dbReference>
<evidence type="ECO:0000256" key="4">
    <source>
        <dbReference type="ARBA" id="ARBA00023125"/>
    </source>
</evidence>
<dbReference type="Ensembl" id="ENSPNAT00000071871.1">
    <property type="protein sequence ID" value="ENSPNAP00000078339.1"/>
    <property type="gene ID" value="ENSPNAG00000008664.2"/>
</dbReference>
<dbReference type="PANTHER" id="PTHR23043">
    <property type="entry name" value="HYPOXIA-INDUCIBLE FACTOR 1 ALPHA"/>
    <property type="match status" value="1"/>
</dbReference>
<dbReference type="NCBIfam" id="TIGR00229">
    <property type="entry name" value="sensory_box"/>
    <property type="match status" value="1"/>
</dbReference>
<dbReference type="PANTHER" id="PTHR23043:SF30">
    <property type="entry name" value="NEURONAL PAS DOMAIN-CONTAINING PROTEIN 3"/>
    <property type="match status" value="1"/>
</dbReference>
<dbReference type="FunFam" id="4.10.280.10:FF:000007">
    <property type="entry name" value="single-minded homolog 1 isoform X1"/>
    <property type="match status" value="1"/>
</dbReference>
<dbReference type="Proteomes" id="UP001501920">
    <property type="component" value="Chromosome 10"/>
</dbReference>
<evidence type="ECO:0000256" key="2">
    <source>
        <dbReference type="ARBA" id="ARBA00022737"/>
    </source>
</evidence>
<dbReference type="CDD" id="cd00130">
    <property type="entry name" value="PAS"/>
    <property type="match status" value="1"/>
</dbReference>
<dbReference type="SMART" id="SM00353">
    <property type="entry name" value="HLH"/>
    <property type="match status" value="1"/>
</dbReference>
<keyword evidence="4" id="KW-0238">DNA-binding</keyword>
<dbReference type="InterPro" id="IPR013767">
    <property type="entry name" value="PAS_fold"/>
</dbReference>
<keyword evidence="11" id="KW-1185">Reference proteome</keyword>
<dbReference type="AlphaFoldDB" id="A0AAR2LUD3"/>
<proteinExistence type="predicted"/>
<reference evidence="10" key="2">
    <citation type="submission" date="2025-08" db="UniProtKB">
        <authorList>
            <consortium name="Ensembl"/>
        </authorList>
    </citation>
    <scope>IDENTIFICATION</scope>
</reference>
<evidence type="ECO:0000313" key="10">
    <source>
        <dbReference type="Ensembl" id="ENSPNAP00000078339.1"/>
    </source>
</evidence>
<dbReference type="PROSITE" id="PS50888">
    <property type="entry name" value="BHLH"/>
    <property type="match status" value="1"/>
</dbReference>
<evidence type="ECO:0000256" key="7">
    <source>
        <dbReference type="SAM" id="MobiDB-lite"/>
    </source>
</evidence>
<dbReference type="GeneTree" id="ENSGT00940000158051"/>
<accession>A0AAR2LUD3</accession>
<reference evidence="10 11" key="1">
    <citation type="submission" date="2020-10" db="EMBL/GenBank/DDBJ databases">
        <title>Pygocentrus nattereri (red-bellied piranha) genome, fPygNat1, primary haplotype.</title>
        <authorList>
            <person name="Myers G."/>
            <person name="Meyer A."/>
            <person name="Karagic N."/>
            <person name="Pippel M."/>
            <person name="Winkler S."/>
            <person name="Tracey A."/>
            <person name="Wood J."/>
            <person name="Formenti G."/>
            <person name="Howe K."/>
            <person name="Fedrigo O."/>
            <person name="Jarvis E.D."/>
        </authorList>
    </citation>
    <scope>NUCLEOTIDE SEQUENCE [LARGE SCALE GENOMIC DNA]</scope>
</reference>
<dbReference type="InterPro" id="IPR035965">
    <property type="entry name" value="PAS-like_dom_sf"/>
</dbReference>
<feature type="domain" description="BHLH" evidence="9">
    <location>
        <begin position="49"/>
        <end position="102"/>
    </location>
</feature>
<dbReference type="InterPro" id="IPR011598">
    <property type="entry name" value="bHLH_dom"/>
</dbReference>
<feature type="domain" description="PAS" evidence="8">
    <location>
        <begin position="151"/>
        <end position="215"/>
    </location>
</feature>
<dbReference type="Pfam" id="PF23171">
    <property type="entry name" value="bHLH_HIF1A"/>
    <property type="match status" value="1"/>
</dbReference>
<name>A0AAR2LUD3_PYGNA</name>
<evidence type="ECO:0000256" key="6">
    <source>
        <dbReference type="ARBA" id="ARBA00023242"/>
    </source>
</evidence>
<dbReference type="GO" id="GO:0000977">
    <property type="term" value="F:RNA polymerase II transcription regulatory region sequence-specific DNA binding"/>
    <property type="evidence" value="ECO:0007669"/>
    <property type="project" value="TreeGrafter"/>
</dbReference>
<dbReference type="GO" id="GO:0000981">
    <property type="term" value="F:DNA-binding transcription factor activity, RNA polymerase II-specific"/>
    <property type="evidence" value="ECO:0007669"/>
    <property type="project" value="TreeGrafter"/>
</dbReference>
<sequence>MTVHSTRRSCSVFKNYLWHIQKRLFSRQTEPISPNFTLSLSLRTKHAALRKEKSRDAARSRRGKENFEFYELAKMLPLPGAITSQLDKASIIRLTISYLKMRDFANQGDPPWNLRIEGPPPNTSVKAIGSQRRRSPNAVAAEIFEPHLGSHILQSLDGFVFALNKEGRFLYISETVSIYLGLSQVELTGSSVFDYVHPGDQVEMAEQLGMKLPPGRGLLSQGGGAEDGASSASSSSHSETPEPGKISTSYSMETSCKRGCSLANNPLLI</sequence>
<dbReference type="SMART" id="SM00091">
    <property type="entry name" value="PAS"/>
    <property type="match status" value="1"/>
</dbReference>
<dbReference type="PROSITE" id="PS50112">
    <property type="entry name" value="PAS"/>
    <property type="match status" value="1"/>
</dbReference>
<dbReference type="SUPFAM" id="SSF47459">
    <property type="entry name" value="HLH, helix-loop-helix DNA-binding domain"/>
    <property type="match status" value="1"/>
</dbReference>
<dbReference type="GO" id="GO:0046983">
    <property type="term" value="F:protein dimerization activity"/>
    <property type="evidence" value="ECO:0007669"/>
    <property type="project" value="InterPro"/>
</dbReference>
<reference evidence="10" key="3">
    <citation type="submission" date="2025-09" db="UniProtKB">
        <authorList>
            <consortium name="Ensembl"/>
        </authorList>
    </citation>
    <scope>IDENTIFICATION</scope>
</reference>
<evidence type="ECO:0008006" key="12">
    <source>
        <dbReference type="Google" id="ProtNLM"/>
    </source>
</evidence>
<dbReference type="InterPro" id="IPR000014">
    <property type="entry name" value="PAS"/>
</dbReference>